<evidence type="ECO:0000313" key="8">
    <source>
        <dbReference type="EMBL" id="GAA0872756.1"/>
    </source>
</evidence>
<dbReference type="Proteomes" id="UP001500507">
    <property type="component" value="Unassembled WGS sequence"/>
</dbReference>
<proteinExistence type="inferred from homology"/>
<dbReference type="PANTHER" id="PTHR10491:SF4">
    <property type="entry name" value="METHIONINE ADENOSYLTRANSFERASE 2 SUBUNIT BETA"/>
    <property type="match status" value="1"/>
</dbReference>
<dbReference type="InterPro" id="IPR036291">
    <property type="entry name" value="NAD(P)-bd_dom_sf"/>
</dbReference>
<evidence type="ECO:0000313" key="9">
    <source>
        <dbReference type="Proteomes" id="UP001500507"/>
    </source>
</evidence>
<dbReference type="InterPro" id="IPR029903">
    <property type="entry name" value="RmlD-like-bd"/>
</dbReference>
<sequence>MKKVLVTGANGQLAQCIDLHSKTINEVEFILAPSSSLDITRQAEVDSFFDKHKVHYCINTAAFTNVELAETQQEKAFKVNALGAKHLAEACEKHNATLIHVSTDYVFDGNNKGEYLETDLTNPINVYGVSKQKGEEYVRAICSKHFIIRTSWLYSQFGHNFYKTIKKKIAQGSTLRITTAQIGTPTNANDLTEYVLFLIKNNIQQYGTYHFSNLGRCTWFDFAKAIANGLGRSKEVDLLVSNAYQTKAKRPMNSVLSKRKALKMYPDILSWQDSLTHLIETT</sequence>
<comment type="caution">
    <text evidence="8">The sequence shown here is derived from an EMBL/GenBank/DDBJ whole genome shotgun (WGS) entry which is preliminary data.</text>
</comment>
<dbReference type="SUPFAM" id="SSF51735">
    <property type="entry name" value="NAD(P)-binding Rossmann-fold domains"/>
    <property type="match status" value="1"/>
</dbReference>
<evidence type="ECO:0000256" key="1">
    <source>
        <dbReference type="ARBA" id="ARBA00004781"/>
    </source>
</evidence>
<keyword evidence="6" id="KW-0521">NADP</keyword>
<reference evidence="8 9" key="1">
    <citation type="journal article" date="2019" name="Int. J. Syst. Evol. Microbiol.">
        <title>The Global Catalogue of Microorganisms (GCM) 10K type strain sequencing project: providing services to taxonomists for standard genome sequencing and annotation.</title>
        <authorList>
            <consortium name="The Broad Institute Genomics Platform"/>
            <consortium name="The Broad Institute Genome Sequencing Center for Infectious Disease"/>
            <person name="Wu L."/>
            <person name="Ma J."/>
        </authorList>
    </citation>
    <scope>NUCLEOTIDE SEQUENCE [LARGE SCALE GENOMIC DNA]</scope>
    <source>
        <strain evidence="8 9">JCM 16082</strain>
    </source>
</reference>
<accession>A0ABN1MIJ4</accession>
<name>A0ABN1MIJ4_9FLAO</name>
<dbReference type="EMBL" id="BAAAFG010000015">
    <property type="protein sequence ID" value="GAA0872756.1"/>
    <property type="molecule type" value="Genomic_DNA"/>
</dbReference>
<evidence type="ECO:0000256" key="2">
    <source>
        <dbReference type="ARBA" id="ARBA00010944"/>
    </source>
</evidence>
<dbReference type="EC" id="1.1.1.133" evidence="3 6"/>
<evidence type="ECO:0000256" key="3">
    <source>
        <dbReference type="ARBA" id="ARBA00012929"/>
    </source>
</evidence>
<gene>
    <name evidence="8" type="primary">rfbD</name>
    <name evidence="8" type="ORF">GCM10009117_19030</name>
</gene>
<keyword evidence="9" id="KW-1185">Reference proteome</keyword>
<evidence type="ECO:0000256" key="6">
    <source>
        <dbReference type="RuleBase" id="RU364082"/>
    </source>
</evidence>
<protein>
    <recommendedName>
        <fullName evidence="4 6">dTDP-4-dehydrorhamnose reductase</fullName>
        <ecNumber evidence="3 6">1.1.1.133</ecNumber>
    </recommendedName>
</protein>
<dbReference type="InterPro" id="IPR005913">
    <property type="entry name" value="dTDP_dehydrorham_reduct"/>
</dbReference>
<evidence type="ECO:0000259" key="7">
    <source>
        <dbReference type="Pfam" id="PF04321"/>
    </source>
</evidence>
<dbReference type="RefSeq" id="WP_343766622.1">
    <property type="nucleotide sequence ID" value="NZ_BAAAFG010000015.1"/>
</dbReference>
<feature type="domain" description="RmlD-like substrate binding" evidence="7">
    <location>
        <begin position="3"/>
        <end position="281"/>
    </location>
</feature>
<dbReference type="Gene3D" id="3.90.25.10">
    <property type="entry name" value="UDP-galactose 4-epimerase, domain 1"/>
    <property type="match status" value="1"/>
</dbReference>
<organism evidence="8 9">
    <name type="scientific">Gangjinia marincola</name>
    <dbReference type="NCBI Taxonomy" id="578463"/>
    <lineage>
        <taxon>Bacteria</taxon>
        <taxon>Pseudomonadati</taxon>
        <taxon>Bacteroidota</taxon>
        <taxon>Flavobacteriia</taxon>
        <taxon>Flavobacteriales</taxon>
        <taxon>Flavobacteriaceae</taxon>
        <taxon>Gangjinia</taxon>
    </lineage>
</organism>
<dbReference type="Gene3D" id="3.40.50.720">
    <property type="entry name" value="NAD(P)-binding Rossmann-like Domain"/>
    <property type="match status" value="1"/>
</dbReference>
<keyword evidence="6" id="KW-0560">Oxidoreductase</keyword>
<comment type="pathway">
    <text evidence="1 6">Carbohydrate biosynthesis; dTDP-L-rhamnose biosynthesis.</text>
</comment>
<evidence type="ECO:0000256" key="5">
    <source>
        <dbReference type="ARBA" id="ARBA00048200"/>
    </source>
</evidence>
<evidence type="ECO:0000256" key="4">
    <source>
        <dbReference type="ARBA" id="ARBA00017099"/>
    </source>
</evidence>
<dbReference type="NCBIfam" id="TIGR01214">
    <property type="entry name" value="rmlD"/>
    <property type="match status" value="1"/>
</dbReference>
<dbReference type="Pfam" id="PF04321">
    <property type="entry name" value="RmlD_sub_bind"/>
    <property type="match status" value="1"/>
</dbReference>
<dbReference type="CDD" id="cd05254">
    <property type="entry name" value="dTDP_HR_like_SDR_e"/>
    <property type="match status" value="1"/>
</dbReference>
<comment type="catalytic activity">
    <reaction evidence="5">
        <text>dTDP-beta-L-rhamnose + NADP(+) = dTDP-4-dehydro-beta-L-rhamnose + NADPH + H(+)</text>
        <dbReference type="Rhea" id="RHEA:21796"/>
        <dbReference type="ChEBI" id="CHEBI:15378"/>
        <dbReference type="ChEBI" id="CHEBI:57510"/>
        <dbReference type="ChEBI" id="CHEBI:57783"/>
        <dbReference type="ChEBI" id="CHEBI:58349"/>
        <dbReference type="ChEBI" id="CHEBI:62830"/>
        <dbReference type="EC" id="1.1.1.133"/>
    </reaction>
</comment>
<comment type="similarity">
    <text evidence="2 6">Belongs to the dTDP-4-dehydrorhamnose reductase family.</text>
</comment>
<comment type="function">
    <text evidence="6">Catalyzes the reduction of dTDP-6-deoxy-L-lyxo-4-hexulose to yield dTDP-L-rhamnose.</text>
</comment>
<dbReference type="PANTHER" id="PTHR10491">
    <property type="entry name" value="DTDP-4-DEHYDRORHAMNOSE REDUCTASE"/>
    <property type="match status" value="1"/>
</dbReference>